<name>A0ABQ7FVD7_DUNSA</name>
<dbReference type="InterPro" id="IPR050108">
    <property type="entry name" value="CDK"/>
</dbReference>
<reference evidence="7" key="1">
    <citation type="submission" date="2017-08" db="EMBL/GenBank/DDBJ databases">
        <authorList>
            <person name="Polle J.E."/>
            <person name="Barry K."/>
            <person name="Cushman J."/>
            <person name="Schmutz J."/>
            <person name="Tran D."/>
            <person name="Hathwaick L.T."/>
            <person name="Yim W.C."/>
            <person name="Jenkins J."/>
            <person name="Mckie-Krisberg Z.M."/>
            <person name="Prochnik S."/>
            <person name="Lindquist E."/>
            <person name="Dockter R.B."/>
            <person name="Adam C."/>
            <person name="Molina H."/>
            <person name="Bunkerborg J."/>
            <person name="Jin E."/>
            <person name="Buchheim M."/>
            <person name="Magnuson J."/>
        </authorList>
    </citation>
    <scope>NUCLEOTIDE SEQUENCE</scope>
    <source>
        <strain evidence="7">CCAP 19/18</strain>
    </source>
</reference>
<accession>A0ABQ7FVD7</accession>
<dbReference type="Gene3D" id="3.30.200.20">
    <property type="entry name" value="Phosphorylase Kinase, domain 1"/>
    <property type="match status" value="1"/>
</dbReference>
<evidence type="ECO:0000256" key="5">
    <source>
        <dbReference type="ARBA" id="ARBA00022840"/>
    </source>
</evidence>
<evidence type="ECO:0000256" key="3">
    <source>
        <dbReference type="ARBA" id="ARBA00022741"/>
    </source>
</evidence>
<keyword evidence="4" id="KW-0418">Kinase</keyword>
<feature type="domain" description="Protein kinase" evidence="6">
    <location>
        <begin position="11"/>
        <end position="81"/>
    </location>
</feature>
<dbReference type="PANTHER" id="PTHR24056:SF107">
    <property type="entry name" value="CYCLIN-DEPENDENT KINASE 11A-RELATED"/>
    <property type="match status" value="1"/>
</dbReference>
<keyword evidence="5" id="KW-0067">ATP-binding</keyword>
<keyword evidence="1" id="KW-0723">Serine/threonine-protein kinase</keyword>
<dbReference type="PROSITE" id="PS50011">
    <property type="entry name" value="PROTEIN_KINASE_DOM"/>
    <property type="match status" value="1"/>
</dbReference>
<dbReference type="InterPro" id="IPR011009">
    <property type="entry name" value="Kinase-like_dom_sf"/>
</dbReference>
<keyword evidence="3" id="KW-0547">Nucleotide-binding</keyword>
<dbReference type="InterPro" id="IPR000719">
    <property type="entry name" value="Prot_kinase_dom"/>
</dbReference>
<dbReference type="Proteomes" id="UP000815325">
    <property type="component" value="Unassembled WGS sequence"/>
</dbReference>
<dbReference type="Pfam" id="PF00069">
    <property type="entry name" value="Pkinase"/>
    <property type="match status" value="1"/>
</dbReference>
<comment type="caution">
    <text evidence="7">The sequence shown here is derived from an EMBL/GenBank/DDBJ whole genome shotgun (WGS) entry which is preliminary data.</text>
</comment>
<protein>
    <submittedName>
        <fullName evidence="7">Kinase-like domain-containing protein</fullName>
    </submittedName>
</protein>
<evidence type="ECO:0000256" key="2">
    <source>
        <dbReference type="ARBA" id="ARBA00022679"/>
    </source>
</evidence>
<dbReference type="SUPFAM" id="SSF56112">
    <property type="entry name" value="Protein kinase-like (PK-like)"/>
    <property type="match status" value="1"/>
</dbReference>
<evidence type="ECO:0000313" key="7">
    <source>
        <dbReference type="EMBL" id="KAF5826062.1"/>
    </source>
</evidence>
<evidence type="ECO:0000313" key="8">
    <source>
        <dbReference type="Proteomes" id="UP000815325"/>
    </source>
</evidence>
<evidence type="ECO:0000259" key="6">
    <source>
        <dbReference type="PROSITE" id="PS50011"/>
    </source>
</evidence>
<dbReference type="EMBL" id="MU071425">
    <property type="protein sequence ID" value="KAF5826062.1"/>
    <property type="molecule type" value="Genomic_DNA"/>
</dbReference>
<sequence length="81" mass="9359">MRRECRSVDEFEKVDRISEGTYGVVYRAREKATGRIVALKRVKMEKERDGFPVTSVREIGILLNFHHANIVNVEEVVISPK</sequence>
<proteinExistence type="predicted"/>
<keyword evidence="8" id="KW-1185">Reference proteome</keyword>
<keyword evidence="2" id="KW-0808">Transferase</keyword>
<evidence type="ECO:0000256" key="4">
    <source>
        <dbReference type="ARBA" id="ARBA00022777"/>
    </source>
</evidence>
<evidence type="ECO:0000256" key="1">
    <source>
        <dbReference type="ARBA" id="ARBA00022527"/>
    </source>
</evidence>
<gene>
    <name evidence="7" type="ORF">DUNSADRAFT_5014</name>
</gene>
<dbReference type="PANTHER" id="PTHR24056">
    <property type="entry name" value="CELL DIVISION PROTEIN KINASE"/>
    <property type="match status" value="1"/>
</dbReference>
<organism evidence="7 8">
    <name type="scientific">Dunaliella salina</name>
    <name type="common">Green alga</name>
    <name type="synonym">Protococcus salinus</name>
    <dbReference type="NCBI Taxonomy" id="3046"/>
    <lineage>
        <taxon>Eukaryota</taxon>
        <taxon>Viridiplantae</taxon>
        <taxon>Chlorophyta</taxon>
        <taxon>core chlorophytes</taxon>
        <taxon>Chlorophyceae</taxon>
        <taxon>CS clade</taxon>
        <taxon>Chlamydomonadales</taxon>
        <taxon>Dunaliellaceae</taxon>
        <taxon>Dunaliella</taxon>
    </lineage>
</organism>